<evidence type="ECO:0000256" key="5">
    <source>
        <dbReference type="SAM" id="Phobius"/>
    </source>
</evidence>
<organism evidence="6 7">
    <name type="scientific">Phytophthora infestans (strain T30-4)</name>
    <name type="common">Potato late blight agent</name>
    <dbReference type="NCBI Taxonomy" id="403677"/>
    <lineage>
        <taxon>Eukaryota</taxon>
        <taxon>Sar</taxon>
        <taxon>Stramenopiles</taxon>
        <taxon>Oomycota</taxon>
        <taxon>Peronosporomycetes</taxon>
        <taxon>Peronosporales</taxon>
        <taxon>Peronosporaceae</taxon>
        <taxon>Phytophthora</taxon>
    </lineage>
</organism>
<protein>
    <submittedName>
        <fullName evidence="6">UDP-galactose translocator, putative</fullName>
    </submittedName>
</protein>
<keyword evidence="2 5" id="KW-0812">Transmembrane</keyword>
<evidence type="ECO:0000313" key="6">
    <source>
        <dbReference type="EMBL" id="EEY53966.1"/>
    </source>
</evidence>
<dbReference type="PIRSF" id="PIRSF005799">
    <property type="entry name" value="UDP-gal_transpt"/>
    <property type="match status" value="1"/>
</dbReference>
<feature type="transmembrane region" description="Helical" evidence="5">
    <location>
        <begin position="49"/>
        <end position="66"/>
    </location>
</feature>
<dbReference type="InterPro" id="IPR037185">
    <property type="entry name" value="EmrE-like"/>
</dbReference>
<dbReference type="SUPFAM" id="SSF103481">
    <property type="entry name" value="Multidrug resistance efflux transporter EmrE"/>
    <property type="match status" value="1"/>
</dbReference>
<dbReference type="Proteomes" id="UP000006643">
    <property type="component" value="Unassembled WGS sequence"/>
</dbReference>
<dbReference type="Pfam" id="PF04142">
    <property type="entry name" value="Nuc_sug_transp"/>
    <property type="match status" value="1"/>
</dbReference>
<dbReference type="AlphaFoldDB" id="D0N8T1"/>
<evidence type="ECO:0000256" key="4">
    <source>
        <dbReference type="ARBA" id="ARBA00023136"/>
    </source>
</evidence>
<reference evidence="7" key="1">
    <citation type="journal article" date="2009" name="Nature">
        <title>Genome sequence and analysis of the Irish potato famine pathogen Phytophthora infestans.</title>
        <authorList>
            <consortium name="The Broad Institute Genome Sequencing Platform"/>
            <person name="Haas B.J."/>
            <person name="Kamoun S."/>
            <person name="Zody M.C."/>
            <person name="Jiang R.H."/>
            <person name="Handsaker R.E."/>
            <person name="Cano L.M."/>
            <person name="Grabherr M."/>
            <person name="Kodira C.D."/>
            <person name="Raffaele S."/>
            <person name="Torto-Alalibo T."/>
            <person name="Bozkurt T.O."/>
            <person name="Ah-Fong A.M."/>
            <person name="Alvarado L."/>
            <person name="Anderson V.L."/>
            <person name="Armstrong M.R."/>
            <person name="Avrova A."/>
            <person name="Baxter L."/>
            <person name="Beynon J."/>
            <person name="Boevink P.C."/>
            <person name="Bollmann S.R."/>
            <person name="Bos J.I."/>
            <person name="Bulone V."/>
            <person name="Cai G."/>
            <person name="Cakir C."/>
            <person name="Carrington J.C."/>
            <person name="Chawner M."/>
            <person name="Conti L."/>
            <person name="Costanzo S."/>
            <person name="Ewan R."/>
            <person name="Fahlgren N."/>
            <person name="Fischbach M.A."/>
            <person name="Fugelstad J."/>
            <person name="Gilroy E.M."/>
            <person name="Gnerre S."/>
            <person name="Green P.J."/>
            <person name="Grenville-Briggs L.J."/>
            <person name="Griffith J."/>
            <person name="Grunwald N.J."/>
            <person name="Horn K."/>
            <person name="Horner N.R."/>
            <person name="Hu C.H."/>
            <person name="Huitema E."/>
            <person name="Jeong D.H."/>
            <person name="Jones A.M."/>
            <person name="Jones J.D."/>
            <person name="Jones R.W."/>
            <person name="Karlsson E.K."/>
            <person name="Kunjeti S.G."/>
            <person name="Lamour K."/>
            <person name="Liu Z."/>
            <person name="Ma L."/>
            <person name="Maclean D."/>
            <person name="Chibucos M.C."/>
            <person name="McDonald H."/>
            <person name="McWalters J."/>
            <person name="Meijer H.J."/>
            <person name="Morgan W."/>
            <person name="Morris P.F."/>
            <person name="Munro C.A."/>
            <person name="O'Neill K."/>
            <person name="Ospina-Giraldo M."/>
            <person name="Pinzon A."/>
            <person name="Pritchard L."/>
            <person name="Ramsahoye B."/>
            <person name="Ren Q."/>
            <person name="Restrepo S."/>
            <person name="Roy S."/>
            <person name="Sadanandom A."/>
            <person name="Savidor A."/>
            <person name="Schornack S."/>
            <person name="Schwartz D.C."/>
            <person name="Schumann U.D."/>
            <person name="Schwessinger B."/>
            <person name="Seyer L."/>
            <person name="Sharpe T."/>
            <person name="Silvar C."/>
            <person name="Song J."/>
            <person name="Studholme D.J."/>
            <person name="Sykes S."/>
            <person name="Thines M."/>
            <person name="van de Vondervoort P.J."/>
            <person name="Phuntumart V."/>
            <person name="Wawra S."/>
            <person name="Weide R."/>
            <person name="Win J."/>
            <person name="Young C."/>
            <person name="Zhou S."/>
            <person name="Fry W."/>
            <person name="Meyers B.C."/>
            <person name="van West P."/>
            <person name="Ristaino J."/>
            <person name="Govers F."/>
            <person name="Birch P.R."/>
            <person name="Whisson S.C."/>
            <person name="Judelson H.S."/>
            <person name="Nusbaum C."/>
        </authorList>
    </citation>
    <scope>NUCLEOTIDE SEQUENCE [LARGE SCALE GENOMIC DNA]</scope>
    <source>
        <strain evidence="7">T30-4</strain>
    </source>
</reference>
<evidence type="ECO:0000256" key="1">
    <source>
        <dbReference type="ARBA" id="ARBA00004141"/>
    </source>
</evidence>
<keyword evidence="4 5" id="KW-0472">Membrane</keyword>
<dbReference type="RefSeq" id="XP_002904597.1">
    <property type="nucleotide sequence ID" value="XM_002904551.1"/>
</dbReference>
<feature type="transmembrane region" description="Helical" evidence="5">
    <location>
        <begin position="7"/>
        <end position="29"/>
    </location>
</feature>
<proteinExistence type="predicted"/>
<accession>D0N8T1</accession>
<dbReference type="GeneID" id="9462686"/>
<dbReference type="PANTHER" id="PTHR10231">
    <property type="entry name" value="NUCLEOTIDE-SUGAR TRANSMEMBRANE TRANSPORTER"/>
    <property type="match status" value="1"/>
</dbReference>
<dbReference type="InterPro" id="IPR007271">
    <property type="entry name" value="Nuc_sug_transpt"/>
</dbReference>
<sequence length="334" mass="36305">MELSPTALKYASLCILCVQNSLLAILMRLSRVGNFPRFNPATAVFVGEGLKLATCFAVLFYEFNLLKDPQRRKRMSEAFRNITNTSELLRVSVPAMLYVVQNNLQYVAVSNLDAPTFQVMYQLKILTTAIFSVVMLRKTVLVTQWGAIVTLMMGVALVQLGDNASSATAKADAAQSTTKGLLAVVAACVCSGFAGVYFERFLKMCFLGLALSGGGLMYNDFESIMSHGFFYGYRPVVWAAIAMSAFGGLLTAVVVKYADNILKAFATSIAVVLSVIMSVFVFDKVPTGQFVVGAILVNGSVYAYGRAPEWHKNHLEPILPLAGVQVSKKTKHIA</sequence>
<dbReference type="InParanoid" id="D0N8T1"/>
<dbReference type="EMBL" id="DS028128">
    <property type="protein sequence ID" value="EEY53966.1"/>
    <property type="molecule type" value="Genomic_DNA"/>
</dbReference>
<dbReference type="eggNOG" id="KOG2234">
    <property type="taxonomic scope" value="Eukaryota"/>
</dbReference>
<keyword evidence="3 5" id="KW-1133">Transmembrane helix</keyword>
<evidence type="ECO:0000313" key="7">
    <source>
        <dbReference type="Proteomes" id="UP000006643"/>
    </source>
</evidence>
<name>D0N8T1_PHYIT</name>
<feature type="transmembrane region" description="Helical" evidence="5">
    <location>
        <begin position="236"/>
        <end position="255"/>
    </location>
</feature>
<keyword evidence="7" id="KW-1185">Reference proteome</keyword>
<dbReference type="GO" id="GO:0015165">
    <property type="term" value="F:pyrimidine nucleotide-sugar transmembrane transporter activity"/>
    <property type="evidence" value="ECO:0007669"/>
    <property type="project" value="InterPro"/>
</dbReference>
<feature type="transmembrane region" description="Helical" evidence="5">
    <location>
        <begin position="262"/>
        <end position="282"/>
    </location>
</feature>
<dbReference type="OMA" id="QWGAQVM"/>
<evidence type="ECO:0000256" key="3">
    <source>
        <dbReference type="ARBA" id="ARBA00022989"/>
    </source>
</evidence>
<comment type="subcellular location">
    <subcellularLocation>
        <location evidence="1">Membrane</location>
        <topology evidence="1">Multi-pass membrane protein</topology>
    </subcellularLocation>
</comment>
<gene>
    <name evidence="6" type="ORF">PITG_07645</name>
</gene>
<dbReference type="GO" id="GO:0000139">
    <property type="term" value="C:Golgi membrane"/>
    <property type="evidence" value="ECO:0007669"/>
    <property type="project" value="InterPro"/>
</dbReference>
<dbReference type="KEGG" id="pif:PITG_07645"/>
<dbReference type="VEuPathDB" id="FungiDB:PITG_07645"/>
<feature type="transmembrane region" description="Helical" evidence="5">
    <location>
        <begin position="180"/>
        <end position="198"/>
    </location>
</feature>
<dbReference type="NCBIfam" id="TIGR00803">
    <property type="entry name" value="nst"/>
    <property type="match status" value="1"/>
</dbReference>
<dbReference type="OrthoDB" id="408493at2759"/>
<feature type="transmembrane region" description="Helical" evidence="5">
    <location>
        <begin position="288"/>
        <end position="305"/>
    </location>
</feature>
<dbReference type="HOGENOM" id="CLU_024645_1_0_1"/>
<feature type="transmembrane region" description="Helical" evidence="5">
    <location>
        <begin position="205"/>
        <end position="221"/>
    </location>
</feature>
<feature type="transmembrane region" description="Helical" evidence="5">
    <location>
        <begin position="140"/>
        <end position="160"/>
    </location>
</feature>
<evidence type="ECO:0000256" key="2">
    <source>
        <dbReference type="ARBA" id="ARBA00022692"/>
    </source>
</evidence>